<dbReference type="GO" id="GO:0005740">
    <property type="term" value="C:mitochondrial envelope"/>
    <property type="evidence" value="ECO:0007669"/>
    <property type="project" value="TreeGrafter"/>
</dbReference>
<name>A0AAE0NCG2_9PEZI</name>
<proteinExistence type="predicted"/>
<sequence>MLQLSSRSRSLLKPQFVCISCRTLRQDSSAIPLAAGFATCSTSSSRPIPKTVRHYSTAAATATSTPDTTTATSTPSGAEPNPKKRAKRAKRAKKVKKQDGTTPATTKEAETKAKGGRQKAQNSVSGPKPKHETNNEQDGTTPSTTKAAGTKGGNVRKEGKKSPGPILRKVRSTATIVRKFRTGGKLDYMEHSNMRQPIQATLEAIDLQAAEKGVEREKVQLWKATLDVLRDIEATSRVAATPSSGTSTAATGTADGRISRQSSLLDGALRILTKVIKQESSSFDISTETKKQDPRAVQPRVKQDPNALQPWKPKDGSTIGTALASKFDLGAVPQRLHSVPTLSYGLERVLFNPGVYTLQDPRSRVYNFDPYLADIMPVNEFDFNAIQEFTTSSKDTTLTSMAAKLEKKYTGSTSSMTSILSHFHYQLSSWRPINISQLSRTFEPESTNFVRLYRAPAAGFLHYKDGTYAIDSDKEFDNANILSMMGKSMEKLLTLPKTDFEKYRKTTPEQLSEEERNAPEAYHYTSLGDFLMRSQLDAHDPRLPGTGMFDLKTRAVISIRMNAQAVKKGMGYEITRRFGEWQSFEREYYDMMRAAFMKYSLQVRMGRMDGIFVAYHNVRRIFGFQYISLPEMDEAIHGYTNNGTALGDSEFKLSLAILNKILDKATAKYPGRSLRLHVETRPSIPPFMYIFAEPVTPKAIEEIQGRNRTAIKEFERVMMEVGVDGVEGALNDNSAQEVVEEEDNLNPEEVDLALGGTTGTPAKTISAQPEEGELLGMVLRTRNKVNGKYVTRPDKLTEKEPEWEVEYEIEELQTARAWELYRNCKRRRESVFDYNGKEAWEAAFGGKLKFYSQLGREHRAREEKRAERHPQAIVLGEKTKKW</sequence>
<organism evidence="2 3">
    <name type="scientific">Podospora didyma</name>
    <dbReference type="NCBI Taxonomy" id="330526"/>
    <lineage>
        <taxon>Eukaryota</taxon>
        <taxon>Fungi</taxon>
        <taxon>Dikarya</taxon>
        <taxon>Ascomycota</taxon>
        <taxon>Pezizomycotina</taxon>
        <taxon>Sordariomycetes</taxon>
        <taxon>Sordariomycetidae</taxon>
        <taxon>Sordariales</taxon>
        <taxon>Podosporaceae</taxon>
        <taxon>Podospora</taxon>
    </lineage>
</organism>
<dbReference type="InterPro" id="IPR013943">
    <property type="entry name" value="Pet127"/>
</dbReference>
<dbReference type="PANTHER" id="PTHR31014">
    <property type="entry name" value="MITOCHONDRIAL TRANSLATION SYSTEM COMPONENT PET127-RELATED"/>
    <property type="match status" value="1"/>
</dbReference>
<feature type="region of interest" description="Disordered" evidence="1">
    <location>
        <begin position="859"/>
        <end position="882"/>
    </location>
</feature>
<dbReference type="Proteomes" id="UP001285441">
    <property type="component" value="Unassembled WGS sequence"/>
</dbReference>
<feature type="compositionally biased region" description="Basic residues" evidence="1">
    <location>
        <begin position="83"/>
        <end position="96"/>
    </location>
</feature>
<feature type="compositionally biased region" description="Low complexity" evidence="1">
    <location>
        <begin position="56"/>
        <end position="76"/>
    </location>
</feature>
<feature type="region of interest" description="Disordered" evidence="1">
    <location>
        <begin position="54"/>
        <end position="170"/>
    </location>
</feature>
<dbReference type="GO" id="GO:0000964">
    <property type="term" value="P:mitochondrial RNA 5'-end processing"/>
    <property type="evidence" value="ECO:0007669"/>
    <property type="project" value="TreeGrafter"/>
</dbReference>
<protein>
    <submittedName>
        <fullName evidence="2">Mitochondrial protein Pet127-domain-containing protein</fullName>
    </submittedName>
</protein>
<comment type="caution">
    <text evidence="2">The sequence shown here is derived from an EMBL/GenBank/DDBJ whole genome shotgun (WGS) entry which is preliminary data.</text>
</comment>
<dbReference type="PANTHER" id="PTHR31014:SF0">
    <property type="entry name" value="MITOCHONDRIAL TRANSLATION SYSTEM COMPONENT PET127-RELATED"/>
    <property type="match status" value="1"/>
</dbReference>
<keyword evidence="3" id="KW-1185">Reference proteome</keyword>
<reference evidence="2" key="2">
    <citation type="submission" date="2023-06" db="EMBL/GenBank/DDBJ databases">
        <authorList>
            <consortium name="Lawrence Berkeley National Laboratory"/>
            <person name="Haridas S."/>
            <person name="Hensen N."/>
            <person name="Bonometti L."/>
            <person name="Westerberg I."/>
            <person name="Brannstrom I.O."/>
            <person name="Guillou S."/>
            <person name="Cros-Aarteil S."/>
            <person name="Calhoun S."/>
            <person name="Kuo A."/>
            <person name="Mondo S."/>
            <person name="Pangilinan J."/>
            <person name="Riley R."/>
            <person name="LaButti K."/>
            <person name="Andreopoulos B."/>
            <person name="Lipzen A."/>
            <person name="Chen C."/>
            <person name="Yanf M."/>
            <person name="Daum C."/>
            <person name="Ng V."/>
            <person name="Clum A."/>
            <person name="Steindorff A."/>
            <person name="Ohm R."/>
            <person name="Martin F."/>
            <person name="Silar P."/>
            <person name="Natvig D."/>
            <person name="Lalanne C."/>
            <person name="Gautier V."/>
            <person name="Ament-velasquez S.L."/>
            <person name="Kruys A."/>
            <person name="Hutchinson M.I."/>
            <person name="Powell A.J."/>
            <person name="Barry K."/>
            <person name="Miller A.N."/>
            <person name="Grigoriev I.V."/>
            <person name="Debuchy R."/>
            <person name="Gladieux P."/>
            <person name="Thoren M.H."/>
            <person name="Johannesson H."/>
        </authorList>
    </citation>
    <scope>NUCLEOTIDE SEQUENCE</scope>
    <source>
        <strain evidence="2">CBS 232.78</strain>
    </source>
</reference>
<feature type="region of interest" description="Disordered" evidence="1">
    <location>
        <begin position="283"/>
        <end position="315"/>
    </location>
</feature>
<gene>
    <name evidence="2" type="ORF">B0H63DRAFT_479531</name>
</gene>
<evidence type="ECO:0000313" key="2">
    <source>
        <dbReference type="EMBL" id="KAK3378313.1"/>
    </source>
</evidence>
<dbReference type="EMBL" id="JAULSW010000006">
    <property type="protein sequence ID" value="KAK3378313.1"/>
    <property type="molecule type" value="Genomic_DNA"/>
</dbReference>
<evidence type="ECO:0000313" key="3">
    <source>
        <dbReference type="Proteomes" id="UP001285441"/>
    </source>
</evidence>
<accession>A0AAE0NCG2</accession>
<evidence type="ECO:0000256" key="1">
    <source>
        <dbReference type="SAM" id="MobiDB-lite"/>
    </source>
</evidence>
<feature type="compositionally biased region" description="Basic and acidic residues" evidence="1">
    <location>
        <begin position="859"/>
        <end position="870"/>
    </location>
</feature>
<feature type="compositionally biased region" description="Polar residues" evidence="1">
    <location>
        <begin position="136"/>
        <end position="147"/>
    </location>
</feature>
<dbReference type="Pfam" id="PF08634">
    <property type="entry name" value="Pet127"/>
    <property type="match status" value="1"/>
</dbReference>
<reference evidence="2" key="1">
    <citation type="journal article" date="2023" name="Mol. Phylogenet. Evol.">
        <title>Genome-scale phylogeny and comparative genomics of the fungal order Sordariales.</title>
        <authorList>
            <person name="Hensen N."/>
            <person name="Bonometti L."/>
            <person name="Westerberg I."/>
            <person name="Brannstrom I.O."/>
            <person name="Guillou S."/>
            <person name="Cros-Aarteil S."/>
            <person name="Calhoun S."/>
            <person name="Haridas S."/>
            <person name="Kuo A."/>
            <person name="Mondo S."/>
            <person name="Pangilinan J."/>
            <person name="Riley R."/>
            <person name="LaButti K."/>
            <person name="Andreopoulos B."/>
            <person name="Lipzen A."/>
            <person name="Chen C."/>
            <person name="Yan M."/>
            <person name="Daum C."/>
            <person name="Ng V."/>
            <person name="Clum A."/>
            <person name="Steindorff A."/>
            <person name="Ohm R.A."/>
            <person name="Martin F."/>
            <person name="Silar P."/>
            <person name="Natvig D.O."/>
            <person name="Lalanne C."/>
            <person name="Gautier V."/>
            <person name="Ament-Velasquez S.L."/>
            <person name="Kruys A."/>
            <person name="Hutchinson M.I."/>
            <person name="Powell A.J."/>
            <person name="Barry K."/>
            <person name="Miller A.N."/>
            <person name="Grigoriev I.V."/>
            <person name="Debuchy R."/>
            <person name="Gladieux P."/>
            <person name="Hiltunen Thoren M."/>
            <person name="Johannesson H."/>
        </authorList>
    </citation>
    <scope>NUCLEOTIDE SEQUENCE</scope>
    <source>
        <strain evidence="2">CBS 232.78</strain>
    </source>
</reference>
<dbReference type="AlphaFoldDB" id="A0AAE0NCG2"/>